<dbReference type="EMBL" id="JAHXCT010000001">
    <property type="protein sequence ID" value="MBW4768416.1"/>
    <property type="molecule type" value="Genomic_DNA"/>
</dbReference>
<evidence type="ECO:0000259" key="2">
    <source>
        <dbReference type="PROSITE" id="PS50206"/>
    </source>
</evidence>
<accession>A0ABS6YA11</accession>
<dbReference type="SMART" id="SM00450">
    <property type="entry name" value="RHOD"/>
    <property type="match status" value="1"/>
</dbReference>
<protein>
    <submittedName>
        <fullName evidence="3">Rhodanese-like domain-containing protein</fullName>
    </submittedName>
</protein>
<keyword evidence="1" id="KW-0732">Signal</keyword>
<evidence type="ECO:0000313" key="3">
    <source>
        <dbReference type="EMBL" id="MBW4768416.1"/>
    </source>
</evidence>
<name>A0ABS6YA11_9BACT</name>
<dbReference type="PANTHER" id="PTHR43031:SF1">
    <property type="entry name" value="PYRIDINE NUCLEOTIDE-DISULPHIDE OXIDOREDUCTASE"/>
    <property type="match status" value="1"/>
</dbReference>
<feature type="domain" description="Rhodanese" evidence="2">
    <location>
        <begin position="39"/>
        <end position="125"/>
    </location>
</feature>
<feature type="signal peptide" evidence="1">
    <location>
        <begin position="1"/>
        <end position="21"/>
    </location>
</feature>
<comment type="caution">
    <text evidence="3">The sequence shown here is derived from an EMBL/GenBank/DDBJ whole genome shotgun (WGS) entry which is preliminary data.</text>
</comment>
<dbReference type="InterPro" id="IPR050229">
    <property type="entry name" value="GlpE_sulfurtransferase"/>
</dbReference>
<dbReference type="Proteomes" id="UP000788426">
    <property type="component" value="Unassembled WGS sequence"/>
</dbReference>
<reference evidence="3 4" key="1">
    <citation type="submission" date="2021-07" db="EMBL/GenBank/DDBJ databases">
        <title>Genomic diversity and antimicrobial resistance of Prevotella spp. isolated from chronic lung disease airways.</title>
        <authorList>
            <person name="Webb K.A."/>
            <person name="Olagoke O.S."/>
            <person name="Baird T."/>
            <person name="Neill J."/>
            <person name="Pham A."/>
            <person name="Wells T.J."/>
            <person name="Ramsay K.A."/>
            <person name="Bell S.C."/>
            <person name="Sarovich D.S."/>
            <person name="Price E.P."/>
        </authorList>
    </citation>
    <scope>NUCLEOTIDE SEQUENCE [LARGE SCALE GENOMIC DNA]</scope>
    <source>
        <strain evidence="3 4">SCHI0011.S.12</strain>
    </source>
</reference>
<dbReference type="PROSITE" id="PS50206">
    <property type="entry name" value="RHODANESE_3"/>
    <property type="match status" value="1"/>
</dbReference>
<dbReference type="CDD" id="cd00158">
    <property type="entry name" value="RHOD"/>
    <property type="match status" value="1"/>
</dbReference>
<organism evidence="3 4">
    <name type="scientific">Hoylesella nanceiensis</name>
    <dbReference type="NCBI Taxonomy" id="425941"/>
    <lineage>
        <taxon>Bacteria</taxon>
        <taxon>Pseudomonadati</taxon>
        <taxon>Bacteroidota</taxon>
        <taxon>Bacteroidia</taxon>
        <taxon>Bacteroidales</taxon>
        <taxon>Prevotellaceae</taxon>
        <taxon>Hoylesella</taxon>
    </lineage>
</organism>
<dbReference type="RefSeq" id="WP_219479167.1">
    <property type="nucleotide sequence ID" value="NZ_JABZTH010000031.1"/>
</dbReference>
<dbReference type="PANTHER" id="PTHR43031">
    <property type="entry name" value="FAD-DEPENDENT OXIDOREDUCTASE"/>
    <property type="match status" value="1"/>
</dbReference>
<evidence type="ECO:0000313" key="4">
    <source>
        <dbReference type="Proteomes" id="UP000788426"/>
    </source>
</evidence>
<sequence length="125" mass="13859">MKKILMMTILSTIFGLFSCNAQSNKFESVDVATFAKVIADTTVVLLDVRTPEEYEEAHIGNAINIDVLQDNFESNAISVLPKDKKIALYCRSGKRSKKAANILAAKGYKIIELNTGYLGWIEAKK</sequence>
<gene>
    <name evidence="3" type="ORF">KZO38_01345</name>
</gene>
<dbReference type="PROSITE" id="PS51257">
    <property type="entry name" value="PROKAR_LIPOPROTEIN"/>
    <property type="match status" value="1"/>
</dbReference>
<evidence type="ECO:0000256" key="1">
    <source>
        <dbReference type="SAM" id="SignalP"/>
    </source>
</evidence>
<keyword evidence="4" id="KW-1185">Reference proteome</keyword>
<dbReference type="InterPro" id="IPR001763">
    <property type="entry name" value="Rhodanese-like_dom"/>
</dbReference>
<feature type="chain" id="PRO_5047371518" evidence="1">
    <location>
        <begin position="22"/>
        <end position="125"/>
    </location>
</feature>
<proteinExistence type="predicted"/>
<dbReference type="Pfam" id="PF00581">
    <property type="entry name" value="Rhodanese"/>
    <property type="match status" value="1"/>
</dbReference>